<keyword evidence="3" id="KW-1185">Reference proteome</keyword>
<evidence type="ECO:0000313" key="3">
    <source>
        <dbReference type="Proteomes" id="UP000291144"/>
    </source>
</evidence>
<name>A0A4R0KKS3_9ACTN</name>
<dbReference type="InterPro" id="IPR009737">
    <property type="entry name" value="Aim32/Apd1-like"/>
</dbReference>
<reference evidence="2 3" key="1">
    <citation type="submission" date="2019-02" db="EMBL/GenBank/DDBJ databases">
        <title>Kribbella capetownensis sp. nov. and Kribbella speibonae sp. nov., isolated from soil.</title>
        <authorList>
            <person name="Curtis S.M."/>
            <person name="Norton I."/>
            <person name="Everest G.J."/>
            <person name="Meyers P.R."/>
        </authorList>
    </citation>
    <scope>NUCLEOTIDE SEQUENCE [LARGE SCALE GENOMIC DNA]</scope>
    <source>
        <strain evidence="2 3">NRRL B-24813</strain>
    </source>
</reference>
<protein>
    <submittedName>
        <fullName evidence="2">Sucrase ferredoxin</fullName>
    </submittedName>
</protein>
<evidence type="ECO:0000313" key="2">
    <source>
        <dbReference type="EMBL" id="TCC61293.1"/>
    </source>
</evidence>
<evidence type="ECO:0000256" key="1">
    <source>
        <dbReference type="SAM" id="MobiDB-lite"/>
    </source>
</evidence>
<sequence>MRPFHKFTRSSPAPRCARSSPPLWPSCCSADVALCTDDEHHAGQPSHLAYRDHVTVRPDATGRPGLCSTFCRELREPLAGTAVVASGWVVVEQPGPWGAKAPTHSHLDPEFGGAFDDACKKADVRFGLIRAPGRHSDAVERSHQVYVASTLPGRSWLLGGRVDDPAALRTLHLDAIARGDRDAVVASLPGLSLVDHPVMLVCTNGKRDECCALLGRPLVKALSAAAPGRVWEANHLGGHRFAPTATVLPAGTMHGHLTAEAAVTVLAAADRRETVLTGLRGRSTWTQRGQAAEIAVRRLIGEVSLDALRVAGEDPEAVTVWHRDGRSWTVPVTSVAADPPRPESCGKEPFAMSILQAGAPVPGEAR</sequence>
<comment type="caution">
    <text evidence="2">The sequence shown here is derived from an EMBL/GenBank/DDBJ whole genome shotgun (WGS) entry which is preliminary data.</text>
</comment>
<proteinExistence type="predicted"/>
<dbReference type="InterPro" id="IPR036249">
    <property type="entry name" value="Thioredoxin-like_sf"/>
</dbReference>
<dbReference type="Proteomes" id="UP000291144">
    <property type="component" value="Unassembled WGS sequence"/>
</dbReference>
<dbReference type="Pfam" id="PF06999">
    <property type="entry name" value="Suc_Fer-like"/>
    <property type="match status" value="1"/>
</dbReference>
<feature type="compositionally biased region" description="Low complexity" evidence="1">
    <location>
        <begin position="9"/>
        <end position="21"/>
    </location>
</feature>
<accession>A0A4R0KKS3</accession>
<dbReference type="CDD" id="cd03062">
    <property type="entry name" value="TRX_Fd_Sucrase"/>
    <property type="match status" value="1"/>
</dbReference>
<dbReference type="SUPFAM" id="SSF52833">
    <property type="entry name" value="Thioredoxin-like"/>
    <property type="match status" value="1"/>
</dbReference>
<feature type="region of interest" description="Disordered" evidence="1">
    <location>
        <begin position="1"/>
        <end position="21"/>
    </location>
</feature>
<organism evidence="2 3">
    <name type="scientific">Kribbella pittospori</name>
    <dbReference type="NCBI Taxonomy" id="722689"/>
    <lineage>
        <taxon>Bacteria</taxon>
        <taxon>Bacillati</taxon>
        <taxon>Actinomycetota</taxon>
        <taxon>Actinomycetes</taxon>
        <taxon>Propionibacteriales</taxon>
        <taxon>Kribbellaceae</taxon>
        <taxon>Kribbella</taxon>
    </lineage>
</organism>
<dbReference type="OrthoDB" id="3399139at2"/>
<dbReference type="AlphaFoldDB" id="A0A4R0KKS3"/>
<gene>
    <name evidence="2" type="ORF">E0H73_18845</name>
</gene>
<dbReference type="EMBL" id="SJKB01000005">
    <property type="protein sequence ID" value="TCC61293.1"/>
    <property type="molecule type" value="Genomic_DNA"/>
</dbReference>